<dbReference type="InterPro" id="IPR039420">
    <property type="entry name" value="WalR-like"/>
</dbReference>
<dbReference type="KEGG" id="ccun:CCUN_1293"/>
<feature type="modified residue" description="4-aspartylphosphate" evidence="6">
    <location>
        <position position="52"/>
    </location>
</feature>
<evidence type="ECO:0000256" key="7">
    <source>
        <dbReference type="PROSITE-ProRule" id="PRU01091"/>
    </source>
</evidence>
<dbReference type="Gene3D" id="1.10.10.10">
    <property type="entry name" value="Winged helix-like DNA-binding domain superfamily/Winged helix DNA-binding domain"/>
    <property type="match status" value="1"/>
</dbReference>
<proteinExistence type="predicted"/>
<reference evidence="10 11" key="1">
    <citation type="submission" date="2017-04" db="EMBL/GenBank/DDBJ databases">
        <title>Complete genome sequence of the Campylobacter cuniculorum type strain LMG24588.</title>
        <authorList>
            <person name="Miller W.G."/>
            <person name="Yee E."/>
            <person name="Revez J."/>
            <person name="Bono J.L."/>
            <person name="Rossi M."/>
        </authorList>
    </citation>
    <scope>NUCLEOTIDE SEQUENCE [LARGE SCALE GENOMIC DNA]</scope>
    <source>
        <strain evidence="10 11">LMG 24588</strain>
    </source>
</reference>
<evidence type="ECO:0000259" key="9">
    <source>
        <dbReference type="PROSITE" id="PS51755"/>
    </source>
</evidence>
<dbReference type="SMART" id="SM00862">
    <property type="entry name" value="Trans_reg_C"/>
    <property type="match status" value="1"/>
</dbReference>
<evidence type="ECO:0000313" key="10">
    <source>
        <dbReference type="EMBL" id="ARJ56882.1"/>
    </source>
</evidence>
<keyword evidence="4 7" id="KW-0238">DNA-binding</keyword>
<dbReference type="InterPro" id="IPR001789">
    <property type="entry name" value="Sig_transdc_resp-reg_receiver"/>
</dbReference>
<gene>
    <name evidence="10" type="primary">dccR</name>
    <name evidence="10" type="ORF">CCUN_1293</name>
</gene>
<keyword evidence="1 6" id="KW-0597">Phosphoprotein</keyword>
<dbReference type="SMART" id="SM00448">
    <property type="entry name" value="REC"/>
    <property type="match status" value="1"/>
</dbReference>
<dbReference type="SUPFAM" id="SSF46894">
    <property type="entry name" value="C-terminal effector domain of the bipartite response regulators"/>
    <property type="match status" value="1"/>
</dbReference>
<evidence type="ECO:0000256" key="4">
    <source>
        <dbReference type="ARBA" id="ARBA00023125"/>
    </source>
</evidence>
<dbReference type="RefSeq" id="WP_027305361.1">
    <property type="nucleotide sequence ID" value="NZ_CP020867.1"/>
</dbReference>
<dbReference type="PANTHER" id="PTHR48111:SF22">
    <property type="entry name" value="REGULATOR OF RPOS"/>
    <property type="match status" value="1"/>
</dbReference>
<name>A0A1W6BXS6_9BACT</name>
<dbReference type="Pfam" id="PF00072">
    <property type="entry name" value="Response_reg"/>
    <property type="match status" value="1"/>
</dbReference>
<dbReference type="InterPro" id="IPR001867">
    <property type="entry name" value="OmpR/PhoB-type_DNA-bd"/>
</dbReference>
<keyword evidence="5" id="KW-0804">Transcription</keyword>
<sequence>MVKILLLEDDVSLCEIIEEYLSDEGYEIDACDNAKEALELAYERHYELWILDVKVPRGDGFSLLKELRALGKNTPAIFITSLNTTDDLKQGFDSGCDDYIRKPFELAELGIRIKSLLKRGFSHKKEDFEELGEGFKFSLTSQNLYHFDKIIPLPKKETMLLNLFLQNKNHFLSVEKIFEELWEYGEEPSELSLRAYIKDLRKILGKEKITNQRNRGYCYVGS</sequence>
<dbReference type="GO" id="GO:0000976">
    <property type="term" value="F:transcription cis-regulatory region binding"/>
    <property type="evidence" value="ECO:0007669"/>
    <property type="project" value="TreeGrafter"/>
</dbReference>
<feature type="DNA-binding region" description="OmpR/PhoB-type" evidence="7">
    <location>
        <begin position="126"/>
        <end position="221"/>
    </location>
</feature>
<dbReference type="GO" id="GO:0006355">
    <property type="term" value="P:regulation of DNA-templated transcription"/>
    <property type="evidence" value="ECO:0007669"/>
    <property type="project" value="InterPro"/>
</dbReference>
<accession>A0A1W6BXS6</accession>
<dbReference type="GO" id="GO:0000156">
    <property type="term" value="F:phosphorelay response regulator activity"/>
    <property type="evidence" value="ECO:0007669"/>
    <property type="project" value="TreeGrafter"/>
</dbReference>
<evidence type="ECO:0000256" key="2">
    <source>
        <dbReference type="ARBA" id="ARBA00023012"/>
    </source>
</evidence>
<dbReference type="GO" id="GO:0005829">
    <property type="term" value="C:cytosol"/>
    <property type="evidence" value="ECO:0007669"/>
    <property type="project" value="TreeGrafter"/>
</dbReference>
<keyword evidence="3" id="KW-0805">Transcription regulation</keyword>
<dbReference type="eggNOG" id="COG0745">
    <property type="taxonomic scope" value="Bacteria"/>
</dbReference>
<dbReference type="GO" id="GO:0032993">
    <property type="term" value="C:protein-DNA complex"/>
    <property type="evidence" value="ECO:0007669"/>
    <property type="project" value="TreeGrafter"/>
</dbReference>
<dbReference type="InterPro" id="IPR011006">
    <property type="entry name" value="CheY-like_superfamily"/>
</dbReference>
<dbReference type="Proteomes" id="UP000192902">
    <property type="component" value="Chromosome"/>
</dbReference>
<dbReference type="PANTHER" id="PTHR48111">
    <property type="entry name" value="REGULATOR OF RPOS"/>
    <property type="match status" value="1"/>
</dbReference>
<evidence type="ECO:0000256" key="6">
    <source>
        <dbReference type="PROSITE-ProRule" id="PRU00169"/>
    </source>
</evidence>
<dbReference type="STRING" id="1121267.CCUN_1293"/>
<dbReference type="Pfam" id="PF00486">
    <property type="entry name" value="Trans_reg_C"/>
    <property type="match status" value="1"/>
</dbReference>
<dbReference type="InterPro" id="IPR016032">
    <property type="entry name" value="Sig_transdc_resp-reg_C-effctor"/>
</dbReference>
<evidence type="ECO:0000313" key="11">
    <source>
        <dbReference type="Proteomes" id="UP000192902"/>
    </source>
</evidence>
<dbReference type="CDD" id="cd00383">
    <property type="entry name" value="trans_reg_C"/>
    <property type="match status" value="1"/>
</dbReference>
<evidence type="ECO:0000259" key="8">
    <source>
        <dbReference type="PROSITE" id="PS50110"/>
    </source>
</evidence>
<evidence type="ECO:0000256" key="3">
    <source>
        <dbReference type="ARBA" id="ARBA00023015"/>
    </source>
</evidence>
<dbReference type="InterPro" id="IPR036388">
    <property type="entry name" value="WH-like_DNA-bd_sf"/>
</dbReference>
<dbReference type="OrthoDB" id="8912111at2"/>
<organism evidence="10 11">
    <name type="scientific">Campylobacter cuniculorum DSM 23162 = LMG 24588</name>
    <dbReference type="NCBI Taxonomy" id="1121267"/>
    <lineage>
        <taxon>Bacteria</taxon>
        <taxon>Pseudomonadati</taxon>
        <taxon>Campylobacterota</taxon>
        <taxon>Epsilonproteobacteria</taxon>
        <taxon>Campylobacterales</taxon>
        <taxon>Campylobacteraceae</taxon>
        <taxon>Campylobacter</taxon>
    </lineage>
</organism>
<feature type="domain" description="Response regulatory" evidence="8">
    <location>
        <begin position="3"/>
        <end position="117"/>
    </location>
</feature>
<dbReference type="EMBL" id="CP020867">
    <property type="protein sequence ID" value="ARJ56882.1"/>
    <property type="molecule type" value="Genomic_DNA"/>
</dbReference>
<evidence type="ECO:0000256" key="1">
    <source>
        <dbReference type="ARBA" id="ARBA00022553"/>
    </source>
</evidence>
<dbReference type="PROSITE" id="PS50110">
    <property type="entry name" value="RESPONSE_REGULATORY"/>
    <property type="match status" value="1"/>
</dbReference>
<dbReference type="PROSITE" id="PS51755">
    <property type="entry name" value="OMPR_PHOB"/>
    <property type="match status" value="1"/>
</dbReference>
<feature type="domain" description="OmpR/PhoB-type" evidence="9">
    <location>
        <begin position="126"/>
        <end position="221"/>
    </location>
</feature>
<dbReference type="SUPFAM" id="SSF52172">
    <property type="entry name" value="CheY-like"/>
    <property type="match status" value="1"/>
</dbReference>
<protein>
    <submittedName>
        <fullName evidence="10">Two-component system response regulator</fullName>
    </submittedName>
</protein>
<keyword evidence="2" id="KW-0902">Two-component regulatory system</keyword>
<dbReference type="Gene3D" id="3.40.50.2300">
    <property type="match status" value="1"/>
</dbReference>
<evidence type="ECO:0000256" key="5">
    <source>
        <dbReference type="ARBA" id="ARBA00023163"/>
    </source>
</evidence>
<dbReference type="AlphaFoldDB" id="A0A1W6BXS6"/>